<feature type="non-terminal residue" evidence="1">
    <location>
        <position position="122"/>
    </location>
</feature>
<dbReference type="EMBL" id="JASCZI010155628">
    <property type="protein sequence ID" value="MED6178432.1"/>
    <property type="molecule type" value="Genomic_DNA"/>
</dbReference>
<organism evidence="1 2">
    <name type="scientific">Stylosanthes scabra</name>
    <dbReference type="NCBI Taxonomy" id="79078"/>
    <lineage>
        <taxon>Eukaryota</taxon>
        <taxon>Viridiplantae</taxon>
        <taxon>Streptophyta</taxon>
        <taxon>Embryophyta</taxon>
        <taxon>Tracheophyta</taxon>
        <taxon>Spermatophyta</taxon>
        <taxon>Magnoliopsida</taxon>
        <taxon>eudicotyledons</taxon>
        <taxon>Gunneridae</taxon>
        <taxon>Pentapetalae</taxon>
        <taxon>rosids</taxon>
        <taxon>fabids</taxon>
        <taxon>Fabales</taxon>
        <taxon>Fabaceae</taxon>
        <taxon>Papilionoideae</taxon>
        <taxon>50 kb inversion clade</taxon>
        <taxon>dalbergioids sensu lato</taxon>
        <taxon>Dalbergieae</taxon>
        <taxon>Pterocarpus clade</taxon>
        <taxon>Stylosanthes</taxon>
    </lineage>
</organism>
<sequence length="122" mass="13573">MGTLGALDLLNNLFGLIIEIRMGQWPRDFPLFIFQILRFIFRMFGETDNGVSLVATPSSLLRSSWPFNSLIRALNLGLTRVGFGATLIFTPQKVDIIGLLIGFLVGTRTLIGPEFGVLKFLK</sequence>
<dbReference type="Proteomes" id="UP001341840">
    <property type="component" value="Unassembled WGS sequence"/>
</dbReference>
<evidence type="ECO:0000313" key="1">
    <source>
        <dbReference type="EMBL" id="MED6178432.1"/>
    </source>
</evidence>
<keyword evidence="2" id="KW-1185">Reference proteome</keyword>
<accession>A0ABU6VXP4</accession>
<evidence type="ECO:0000313" key="2">
    <source>
        <dbReference type="Proteomes" id="UP001341840"/>
    </source>
</evidence>
<comment type="caution">
    <text evidence="1">The sequence shown here is derived from an EMBL/GenBank/DDBJ whole genome shotgun (WGS) entry which is preliminary data.</text>
</comment>
<proteinExistence type="predicted"/>
<gene>
    <name evidence="1" type="ORF">PIB30_107478</name>
</gene>
<reference evidence="1 2" key="1">
    <citation type="journal article" date="2023" name="Plants (Basel)">
        <title>Bridging the Gap: Combining Genomics and Transcriptomics Approaches to Understand Stylosanthes scabra, an Orphan Legume from the Brazilian Caatinga.</title>
        <authorList>
            <person name="Ferreira-Neto J.R.C."/>
            <person name="da Silva M.D."/>
            <person name="Binneck E."/>
            <person name="de Melo N.F."/>
            <person name="da Silva R.H."/>
            <person name="de Melo A.L.T.M."/>
            <person name="Pandolfi V."/>
            <person name="Bustamante F.O."/>
            <person name="Brasileiro-Vidal A.C."/>
            <person name="Benko-Iseppon A.M."/>
        </authorList>
    </citation>
    <scope>NUCLEOTIDE SEQUENCE [LARGE SCALE GENOMIC DNA]</scope>
    <source>
        <tissue evidence="1">Leaves</tissue>
    </source>
</reference>
<name>A0ABU6VXP4_9FABA</name>
<protein>
    <submittedName>
        <fullName evidence="1">Uncharacterized protein</fullName>
    </submittedName>
</protein>